<keyword evidence="2" id="KW-1185">Reference proteome</keyword>
<dbReference type="Proteomes" id="UP000271098">
    <property type="component" value="Unassembled WGS sequence"/>
</dbReference>
<evidence type="ECO:0000313" key="2">
    <source>
        <dbReference type="Proteomes" id="UP000271098"/>
    </source>
</evidence>
<reference evidence="3" key="1">
    <citation type="submission" date="2016-06" db="UniProtKB">
        <authorList>
            <consortium name="WormBaseParasite"/>
        </authorList>
    </citation>
    <scope>IDENTIFICATION</scope>
</reference>
<dbReference type="EMBL" id="UYRT01002658">
    <property type="protein sequence ID" value="VDK31296.1"/>
    <property type="molecule type" value="Genomic_DNA"/>
</dbReference>
<organism evidence="3">
    <name type="scientific">Gongylonema pulchrum</name>
    <dbReference type="NCBI Taxonomy" id="637853"/>
    <lineage>
        <taxon>Eukaryota</taxon>
        <taxon>Metazoa</taxon>
        <taxon>Ecdysozoa</taxon>
        <taxon>Nematoda</taxon>
        <taxon>Chromadorea</taxon>
        <taxon>Rhabditida</taxon>
        <taxon>Spirurina</taxon>
        <taxon>Spiruromorpha</taxon>
        <taxon>Spiruroidea</taxon>
        <taxon>Gongylonematidae</taxon>
        <taxon>Gongylonema</taxon>
    </lineage>
</organism>
<dbReference type="WBParaSite" id="GPUH_0000194601-mRNA-1">
    <property type="protein sequence ID" value="GPUH_0000194601-mRNA-1"/>
    <property type="gene ID" value="GPUH_0000194601"/>
</dbReference>
<sequence>MDAQELRDQSNCAATKLLPKIAGFHFSRPPPQLQHPQPQFKEGSKVFMPVPIPAPGLPRGDDFYVSVDDHGNARVYQLVRRLN</sequence>
<gene>
    <name evidence="1" type="ORF">GPUH_LOCUS1941</name>
</gene>
<evidence type="ECO:0000313" key="1">
    <source>
        <dbReference type="EMBL" id="VDK31296.1"/>
    </source>
</evidence>
<protein>
    <submittedName>
        <fullName evidence="3">Tudor domain-containing protein</fullName>
    </submittedName>
</protein>
<evidence type="ECO:0000313" key="3">
    <source>
        <dbReference type="WBParaSite" id="GPUH_0000194601-mRNA-1"/>
    </source>
</evidence>
<name>A0A183CZQ0_9BILA</name>
<dbReference type="AlphaFoldDB" id="A0A183CZQ0"/>
<accession>A0A183CZQ0</accession>
<reference evidence="1 2" key="2">
    <citation type="submission" date="2018-11" db="EMBL/GenBank/DDBJ databases">
        <authorList>
            <consortium name="Pathogen Informatics"/>
        </authorList>
    </citation>
    <scope>NUCLEOTIDE SEQUENCE [LARGE SCALE GENOMIC DNA]</scope>
</reference>
<proteinExistence type="predicted"/>